<accession>A0A5A7U8P4</accession>
<name>A0A5A7U8P4_CUCMM</name>
<dbReference type="EMBL" id="SSTE01011134">
    <property type="protein sequence ID" value="KAA0051648.1"/>
    <property type="molecule type" value="Genomic_DNA"/>
</dbReference>
<dbReference type="OrthoDB" id="1683696at2759"/>
<evidence type="ECO:0000313" key="3">
    <source>
        <dbReference type="EMBL" id="TYJ97962.1"/>
    </source>
</evidence>
<protein>
    <submittedName>
        <fullName evidence="2">Ty3-gypsy retrotransposon protein</fullName>
    </submittedName>
</protein>
<dbReference type="AlphaFoldDB" id="A0A5A7U8P4"/>
<evidence type="ECO:0000313" key="4">
    <source>
        <dbReference type="Proteomes" id="UP000321393"/>
    </source>
</evidence>
<organism evidence="2 4">
    <name type="scientific">Cucumis melo var. makuwa</name>
    <name type="common">Oriental melon</name>
    <dbReference type="NCBI Taxonomy" id="1194695"/>
    <lineage>
        <taxon>Eukaryota</taxon>
        <taxon>Viridiplantae</taxon>
        <taxon>Streptophyta</taxon>
        <taxon>Embryophyta</taxon>
        <taxon>Tracheophyta</taxon>
        <taxon>Spermatophyta</taxon>
        <taxon>Magnoliopsida</taxon>
        <taxon>eudicotyledons</taxon>
        <taxon>Gunneridae</taxon>
        <taxon>Pentapetalae</taxon>
        <taxon>rosids</taxon>
        <taxon>fabids</taxon>
        <taxon>Cucurbitales</taxon>
        <taxon>Cucurbitaceae</taxon>
        <taxon>Benincaseae</taxon>
        <taxon>Cucumis</taxon>
    </lineage>
</organism>
<comment type="caution">
    <text evidence="2">The sequence shown here is derived from an EMBL/GenBank/DDBJ whole genome shotgun (WGS) entry which is preliminary data.</text>
</comment>
<sequence length="61" mass="6650">MQTRETAESSQTSIVKTGDRGKNVVQENQPQQQSAFVASLSVQQLPDIIVNSIIAQYRGSS</sequence>
<evidence type="ECO:0000256" key="1">
    <source>
        <dbReference type="SAM" id="MobiDB-lite"/>
    </source>
</evidence>
<gene>
    <name evidence="3" type="ORF">E5676_scaffold234G00660</name>
    <name evidence="2" type="ORF">E6C27_scaffold60G00130</name>
</gene>
<evidence type="ECO:0000313" key="2">
    <source>
        <dbReference type="EMBL" id="KAA0051648.1"/>
    </source>
</evidence>
<dbReference type="Proteomes" id="UP000321393">
    <property type="component" value="Unassembled WGS sequence"/>
</dbReference>
<feature type="region of interest" description="Disordered" evidence="1">
    <location>
        <begin position="1"/>
        <end position="30"/>
    </location>
</feature>
<feature type="compositionally biased region" description="Polar residues" evidence="1">
    <location>
        <begin position="1"/>
        <end position="15"/>
    </location>
</feature>
<reference evidence="4 5" key="1">
    <citation type="submission" date="2019-08" db="EMBL/GenBank/DDBJ databases">
        <title>Draft genome sequences of two oriental melons (Cucumis melo L. var makuwa).</title>
        <authorList>
            <person name="Kwon S.-Y."/>
        </authorList>
    </citation>
    <scope>NUCLEOTIDE SEQUENCE [LARGE SCALE GENOMIC DNA]</scope>
    <source>
        <strain evidence="5">cv. Chang Bougi</strain>
        <strain evidence="4">cv. SW 3</strain>
        <tissue evidence="2">Leaf</tissue>
    </source>
</reference>
<evidence type="ECO:0000313" key="5">
    <source>
        <dbReference type="Proteomes" id="UP000321947"/>
    </source>
</evidence>
<dbReference type="Proteomes" id="UP000321947">
    <property type="component" value="Unassembled WGS sequence"/>
</dbReference>
<dbReference type="EMBL" id="SSTD01018505">
    <property type="protein sequence ID" value="TYJ97962.1"/>
    <property type="molecule type" value="Genomic_DNA"/>
</dbReference>
<proteinExistence type="predicted"/>